<keyword evidence="3" id="KW-1185">Reference proteome</keyword>
<accession>A0A834GEV3</accession>
<feature type="signal peptide" evidence="1">
    <location>
        <begin position="1"/>
        <end position="29"/>
    </location>
</feature>
<protein>
    <submittedName>
        <fullName evidence="2">Uncharacterized protein</fullName>
    </submittedName>
</protein>
<evidence type="ECO:0000313" key="3">
    <source>
        <dbReference type="Proteomes" id="UP000626092"/>
    </source>
</evidence>
<organism evidence="2 3">
    <name type="scientific">Rhododendron simsii</name>
    <name type="common">Sims's rhododendron</name>
    <dbReference type="NCBI Taxonomy" id="118357"/>
    <lineage>
        <taxon>Eukaryota</taxon>
        <taxon>Viridiplantae</taxon>
        <taxon>Streptophyta</taxon>
        <taxon>Embryophyta</taxon>
        <taxon>Tracheophyta</taxon>
        <taxon>Spermatophyta</taxon>
        <taxon>Magnoliopsida</taxon>
        <taxon>eudicotyledons</taxon>
        <taxon>Gunneridae</taxon>
        <taxon>Pentapetalae</taxon>
        <taxon>asterids</taxon>
        <taxon>Ericales</taxon>
        <taxon>Ericaceae</taxon>
        <taxon>Ericoideae</taxon>
        <taxon>Rhodoreae</taxon>
        <taxon>Rhododendron</taxon>
    </lineage>
</organism>
<comment type="caution">
    <text evidence="2">The sequence shown here is derived from an EMBL/GenBank/DDBJ whole genome shotgun (WGS) entry which is preliminary data.</text>
</comment>
<reference evidence="2" key="1">
    <citation type="submission" date="2019-11" db="EMBL/GenBank/DDBJ databases">
        <authorList>
            <person name="Liu Y."/>
            <person name="Hou J."/>
            <person name="Li T.-Q."/>
            <person name="Guan C.-H."/>
            <person name="Wu X."/>
            <person name="Wu H.-Z."/>
            <person name="Ling F."/>
            <person name="Zhang R."/>
            <person name="Shi X.-G."/>
            <person name="Ren J.-P."/>
            <person name="Chen E.-F."/>
            <person name="Sun J.-M."/>
        </authorList>
    </citation>
    <scope>NUCLEOTIDE SEQUENCE</scope>
    <source>
        <strain evidence="2">Adult_tree_wgs_1</strain>
        <tissue evidence="2">Leaves</tissue>
    </source>
</reference>
<feature type="chain" id="PRO_5032444945" evidence="1">
    <location>
        <begin position="30"/>
        <end position="199"/>
    </location>
</feature>
<dbReference type="EMBL" id="WJXA01000009">
    <property type="protein sequence ID" value="KAF7133135.1"/>
    <property type="molecule type" value="Genomic_DNA"/>
</dbReference>
<keyword evidence="1" id="KW-0732">Signal</keyword>
<evidence type="ECO:0000313" key="2">
    <source>
        <dbReference type="EMBL" id="KAF7133135.1"/>
    </source>
</evidence>
<dbReference type="AlphaFoldDB" id="A0A834GEV3"/>
<proteinExistence type="predicted"/>
<evidence type="ECO:0000256" key="1">
    <source>
        <dbReference type="SAM" id="SignalP"/>
    </source>
</evidence>
<sequence length="199" mass="21782">MEKVSSKMVLLAILLLTVSGFLLPDQASALDIPCKDSLACFKYCDERGRRGIPSCVGGFCTCDASKVLKDRKAFPEVRIGWCSVAAWRDLVLLGTGVRGWLLAASGSVIKLRWTASQIVYEGQSCSFFEVINKSCFLLPDQASALNVPCKDFRTCLKFCDEGGRGIPRCVGDFCKCDTSKVLKDRKAFPEGIDVDDNMA</sequence>
<dbReference type="Proteomes" id="UP000626092">
    <property type="component" value="Unassembled WGS sequence"/>
</dbReference>
<name>A0A834GEV3_RHOSS</name>
<gene>
    <name evidence="2" type="ORF">RHSIM_Rhsim09G0119000</name>
</gene>